<sequence>MGGDHEAVGKVTAGVRATERIQGDQSIATCAAECRGGLKGWRPPRNPAGSATWPFAMTRKRSPGWAPRRGDRLQARHLIGWLRKFAPRHSLGAALATLTAYDIATKFSNAPIVTVVPEVEKSDNVLRIVNSDDPLQIAGVIKVDGDADDVVQKGTDHVAAAGMPSWLQWCMEDTQWVYAETSYSNHCSIDDVILVSGTNVGGEGVIKVNYKFAGSERNLRALKAHDEMRHLRILAGIDLPIGGSGRPDSVGSAFSLELTLYNPRDSLAVNSLFVVNHFAKTFTEVQYQPALVYAILKNLAGKEFKVLQNQCMPTANVLDRDYSLMCGASQSGDLIYSDEAFDGILGFGKSNLSMAPSWLHLENEHDSFGTNQPHYSVNMMAVEILSWQPDLKLRKIHDEYMTSLEGSSSIELKDEITGSVQLWCSLSVKWFSFDSTNGSNILPVTSSAAQSSIQLVNLVSIISFWYLGTKSVAFDCEKEDFKVLITAACGCQAVCLCAYFCIQNGLQRKYRTD</sequence>
<gene>
    <name evidence="1" type="ORF">HAX54_024881</name>
</gene>
<name>A0ABS8S684_DATST</name>
<keyword evidence="2" id="KW-1185">Reference proteome</keyword>
<dbReference type="Proteomes" id="UP000823775">
    <property type="component" value="Unassembled WGS sequence"/>
</dbReference>
<dbReference type="EMBL" id="JACEIK010000302">
    <property type="protein sequence ID" value="MCD7454442.1"/>
    <property type="molecule type" value="Genomic_DNA"/>
</dbReference>
<organism evidence="1 2">
    <name type="scientific">Datura stramonium</name>
    <name type="common">Jimsonweed</name>
    <name type="synonym">Common thornapple</name>
    <dbReference type="NCBI Taxonomy" id="4076"/>
    <lineage>
        <taxon>Eukaryota</taxon>
        <taxon>Viridiplantae</taxon>
        <taxon>Streptophyta</taxon>
        <taxon>Embryophyta</taxon>
        <taxon>Tracheophyta</taxon>
        <taxon>Spermatophyta</taxon>
        <taxon>Magnoliopsida</taxon>
        <taxon>eudicotyledons</taxon>
        <taxon>Gunneridae</taxon>
        <taxon>Pentapetalae</taxon>
        <taxon>asterids</taxon>
        <taxon>lamiids</taxon>
        <taxon>Solanales</taxon>
        <taxon>Solanaceae</taxon>
        <taxon>Solanoideae</taxon>
        <taxon>Datureae</taxon>
        <taxon>Datura</taxon>
    </lineage>
</organism>
<comment type="caution">
    <text evidence="1">The sequence shown here is derived from an EMBL/GenBank/DDBJ whole genome shotgun (WGS) entry which is preliminary data.</text>
</comment>
<accession>A0ABS8S684</accession>
<proteinExistence type="predicted"/>
<reference evidence="1 2" key="1">
    <citation type="journal article" date="2021" name="BMC Genomics">
        <title>Datura genome reveals duplications of psychoactive alkaloid biosynthetic genes and high mutation rate following tissue culture.</title>
        <authorList>
            <person name="Rajewski A."/>
            <person name="Carter-House D."/>
            <person name="Stajich J."/>
            <person name="Litt A."/>
        </authorList>
    </citation>
    <scope>NUCLEOTIDE SEQUENCE [LARGE SCALE GENOMIC DNA]</scope>
    <source>
        <strain evidence="1">AR-01</strain>
    </source>
</reference>
<evidence type="ECO:0000313" key="1">
    <source>
        <dbReference type="EMBL" id="MCD7454442.1"/>
    </source>
</evidence>
<protein>
    <submittedName>
        <fullName evidence="1">Uncharacterized protein</fullName>
    </submittedName>
</protein>
<evidence type="ECO:0000313" key="2">
    <source>
        <dbReference type="Proteomes" id="UP000823775"/>
    </source>
</evidence>